<dbReference type="EMBL" id="JAPTGC010000002">
    <property type="protein sequence ID" value="MCZ0861973.1"/>
    <property type="molecule type" value="Genomic_DNA"/>
</dbReference>
<keyword evidence="1" id="KW-1133">Transmembrane helix</keyword>
<feature type="transmembrane region" description="Helical" evidence="1">
    <location>
        <begin position="200"/>
        <end position="220"/>
    </location>
</feature>
<keyword evidence="1" id="KW-0472">Membrane</keyword>
<evidence type="ECO:0000256" key="1">
    <source>
        <dbReference type="SAM" id="Phobius"/>
    </source>
</evidence>
<name>A0ABT4IJQ9_9EURY</name>
<sequence length="230" mass="25777">MRSANRDRPDHRGTALRAVTAVLLIGILLIVPASANTATYYIAENGASFSAEVTLVNQSGYMLISPGFIGEGAELKVTNLTLTAENGTIVNATKKNSMQIAFPEGNYTLVYDAPLDGYLMYAQYLSPFNTTVFLPAGFHTNNLILGPVSNDGKTYLIDEETTQLQEQGIVPNATQYETVVVWTDKRDIQMRFYPASYEKYFVICMGLWFVLFCAVGYRYWRLRRKADQYL</sequence>
<evidence type="ECO:0000313" key="2">
    <source>
        <dbReference type="EMBL" id="MCZ0861973.1"/>
    </source>
</evidence>
<dbReference type="Pfam" id="PF19119">
    <property type="entry name" value="DUF5803"/>
    <property type="match status" value="1"/>
</dbReference>
<dbReference type="Proteomes" id="UP001141336">
    <property type="component" value="Unassembled WGS sequence"/>
</dbReference>
<accession>A0ABT4IJQ9</accession>
<gene>
    <name evidence="2" type="ORF">O0S09_01725</name>
</gene>
<keyword evidence="1" id="KW-0812">Transmembrane</keyword>
<comment type="caution">
    <text evidence="2">The sequence shown here is derived from an EMBL/GenBank/DDBJ whole genome shotgun (WGS) entry which is preliminary data.</text>
</comment>
<dbReference type="InterPro" id="IPR043826">
    <property type="entry name" value="DUF5803"/>
</dbReference>
<keyword evidence="3" id="KW-1185">Reference proteome</keyword>
<reference evidence="2" key="1">
    <citation type="submission" date="2022-12" db="EMBL/GenBank/DDBJ databases">
        <title>Isolation and characterisation of novel Methanocorpusculum spp. from native Australian herbivores indicates the genus is ancestrally host-associated.</title>
        <authorList>
            <person name="Volmer J.G."/>
            <person name="Soo R.M."/>
            <person name="Evans P.N."/>
            <person name="Hoedt E.C."/>
            <person name="Astorga Alsina A.L."/>
            <person name="Woodcroft B.J."/>
            <person name="Tyson G.W."/>
            <person name="Hugenholtz P."/>
            <person name="Morrison M."/>
        </authorList>
    </citation>
    <scope>NUCLEOTIDE SEQUENCE</scope>
    <source>
        <strain evidence="2">CW153</strain>
    </source>
</reference>
<proteinExistence type="predicted"/>
<organism evidence="2 3">
    <name type="scientific">Methanocorpusculum vombati</name>
    <dbReference type="NCBI Taxonomy" id="3002864"/>
    <lineage>
        <taxon>Archaea</taxon>
        <taxon>Methanobacteriati</taxon>
        <taxon>Methanobacteriota</taxon>
        <taxon>Stenosarchaea group</taxon>
        <taxon>Methanomicrobia</taxon>
        <taxon>Methanomicrobiales</taxon>
        <taxon>Methanocorpusculaceae</taxon>
        <taxon>Methanocorpusculum</taxon>
    </lineage>
</organism>
<evidence type="ECO:0000313" key="3">
    <source>
        <dbReference type="Proteomes" id="UP001141336"/>
    </source>
</evidence>
<protein>
    <submittedName>
        <fullName evidence="2">Uncharacterized protein</fullName>
    </submittedName>
</protein>
<dbReference type="RefSeq" id="WP_268922170.1">
    <property type="nucleotide sequence ID" value="NZ_JAPTGC010000002.1"/>
</dbReference>